<sequence>MAAIKRSDLSVVSIIDLSEVIKLVNNSVVNLSFKLRKLLDIILLSLLSSLLARLSWVDGAGIVVDDSSAKKTTIYFCNQNGGGKPRAAFGGAIIIIIGRGGGGIITGASGRINGVIKGCMGENTGIRG</sequence>
<reference evidence="2" key="1">
    <citation type="submission" date="2022-11" db="UniProtKB">
        <authorList>
            <consortium name="WormBaseParasite"/>
        </authorList>
    </citation>
    <scope>IDENTIFICATION</scope>
</reference>
<dbReference type="Proteomes" id="UP000887565">
    <property type="component" value="Unplaced"/>
</dbReference>
<name>A0A915K7V9_ROMCU</name>
<dbReference type="AlphaFoldDB" id="A0A915K7V9"/>
<accession>A0A915K7V9</accession>
<keyword evidence="1" id="KW-1185">Reference proteome</keyword>
<protein>
    <submittedName>
        <fullName evidence="2">Uncharacterized protein</fullName>
    </submittedName>
</protein>
<dbReference type="WBParaSite" id="nRc.2.0.1.t34822-RA">
    <property type="protein sequence ID" value="nRc.2.0.1.t34822-RA"/>
    <property type="gene ID" value="nRc.2.0.1.g34822"/>
</dbReference>
<organism evidence="1 2">
    <name type="scientific">Romanomermis culicivorax</name>
    <name type="common">Nematode worm</name>
    <dbReference type="NCBI Taxonomy" id="13658"/>
    <lineage>
        <taxon>Eukaryota</taxon>
        <taxon>Metazoa</taxon>
        <taxon>Ecdysozoa</taxon>
        <taxon>Nematoda</taxon>
        <taxon>Enoplea</taxon>
        <taxon>Dorylaimia</taxon>
        <taxon>Mermithida</taxon>
        <taxon>Mermithoidea</taxon>
        <taxon>Mermithidae</taxon>
        <taxon>Romanomermis</taxon>
    </lineage>
</organism>
<proteinExistence type="predicted"/>
<evidence type="ECO:0000313" key="2">
    <source>
        <dbReference type="WBParaSite" id="nRc.2.0.1.t34822-RA"/>
    </source>
</evidence>
<evidence type="ECO:0000313" key="1">
    <source>
        <dbReference type="Proteomes" id="UP000887565"/>
    </source>
</evidence>